<name>A0ABU5CVJ5_9BACI</name>
<reference evidence="2 3" key="1">
    <citation type="submission" date="2023-10" db="EMBL/GenBank/DDBJ databases">
        <title>Virgibacillus soli CC-YMP-6 genome.</title>
        <authorList>
            <person name="Miliotis G."/>
            <person name="Sengupta P."/>
            <person name="Hameed A."/>
            <person name="Chuvochina M."/>
            <person name="Mcdonagh F."/>
            <person name="Simpson A.C."/>
            <person name="Singh N.K."/>
            <person name="Rekha P.D."/>
            <person name="Raman K."/>
            <person name="Hugenholtz P."/>
            <person name="Venkateswaran K."/>
        </authorList>
    </citation>
    <scope>NUCLEOTIDE SEQUENCE [LARGE SCALE GENOMIC DNA]</scope>
    <source>
        <strain evidence="2 3">CC-YMP-6</strain>
    </source>
</reference>
<dbReference type="InterPro" id="IPR036249">
    <property type="entry name" value="Thioredoxin-like_sf"/>
</dbReference>
<dbReference type="Pfam" id="PF01323">
    <property type="entry name" value="DSBA"/>
    <property type="match status" value="1"/>
</dbReference>
<dbReference type="InterPro" id="IPR001853">
    <property type="entry name" value="DSBA-like_thioredoxin_dom"/>
</dbReference>
<evidence type="ECO:0000259" key="1">
    <source>
        <dbReference type="Pfam" id="PF01323"/>
    </source>
</evidence>
<comment type="caution">
    <text evidence="2">The sequence shown here is derived from an EMBL/GenBank/DDBJ whole genome shotgun (WGS) entry which is preliminary data.</text>
</comment>
<dbReference type="RefSeq" id="WP_320381272.1">
    <property type="nucleotide sequence ID" value="NZ_JAWDIQ010000003.1"/>
</dbReference>
<dbReference type="Gene3D" id="3.40.30.10">
    <property type="entry name" value="Glutaredoxin"/>
    <property type="match status" value="1"/>
</dbReference>
<dbReference type="SUPFAM" id="SSF52833">
    <property type="entry name" value="Thioredoxin-like"/>
    <property type="match status" value="1"/>
</dbReference>
<keyword evidence="3" id="KW-1185">Reference proteome</keyword>
<dbReference type="Proteomes" id="UP001275315">
    <property type="component" value="Unassembled WGS sequence"/>
</dbReference>
<dbReference type="EMBL" id="JAWDIQ010000003">
    <property type="protein sequence ID" value="MDY0410394.1"/>
    <property type="molecule type" value="Genomic_DNA"/>
</dbReference>
<sequence length="243" mass="28314">MKIEVWSDFVCPFCYIGKRRLEEALHAFPYRDHVVVQYKSYELNPQAKHDPTRSYFELLADKFQSSVEDAARTSAQIADQARELGLDYQFEKMQPTNTFHAHRLVKYAEKVGKGNELVERLFHAYFTDAKLISNQDTLLQLASDIGLQRDKVEEILHANKFGKRVREEEEQAYEIGIQGVPFYIFNEKYAVSGAQPPEVFEQVLNQVWELEKEEQNTIQLTSLNNDETSFCTDEGCEVQKKDW</sequence>
<organism evidence="2 3">
    <name type="scientific">Paracerasibacillus soli</name>
    <dbReference type="NCBI Taxonomy" id="480284"/>
    <lineage>
        <taxon>Bacteria</taxon>
        <taxon>Bacillati</taxon>
        <taxon>Bacillota</taxon>
        <taxon>Bacilli</taxon>
        <taxon>Bacillales</taxon>
        <taxon>Bacillaceae</taxon>
        <taxon>Paracerasibacillus</taxon>
    </lineage>
</organism>
<feature type="domain" description="DSBA-like thioredoxin" evidence="1">
    <location>
        <begin position="3"/>
        <end position="204"/>
    </location>
</feature>
<protein>
    <submittedName>
        <fullName evidence="2">DsbA family oxidoreductase</fullName>
    </submittedName>
</protein>
<accession>A0ABU5CVJ5</accession>
<proteinExistence type="predicted"/>
<evidence type="ECO:0000313" key="2">
    <source>
        <dbReference type="EMBL" id="MDY0410394.1"/>
    </source>
</evidence>
<evidence type="ECO:0000313" key="3">
    <source>
        <dbReference type="Proteomes" id="UP001275315"/>
    </source>
</evidence>
<dbReference type="CDD" id="cd03024">
    <property type="entry name" value="DsbA_FrnE"/>
    <property type="match status" value="1"/>
</dbReference>
<dbReference type="PANTHER" id="PTHR13887">
    <property type="entry name" value="GLUTATHIONE S-TRANSFERASE KAPPA"/>
    <property type="match status" value="1"/>
</dbReference>
<gene>
    <name evidence="2" type="ORF">RWD45_19890</name>
</gene>
<dbReference type="PANTHER" id="PTHR13887:SF41">
    <property type="entry name" value="THIOREDOXIN SUPERFAMILY PROTEIN"/>
    <property type="match status" value="1"/>
</dbReference>